<sequence length="119" mass="12999">MVEQRFIGWAMSIGVDRRIAGLLADCDRAIAAYPETAAPRWLRRIEDQRRRLRAPDLPLIVALVTALCEETPSLAASGLEVLQAVADKHPSLTPFQARLLAAAQSQGSHGEHPPRLARG</sequence>
<organism evidence="1 2">
    <name type="scientific">Caulobacter radicis</name>
    <dbReference type="NCBI Taxonomy" id="2172650"/>
    <lineage>
        <taxon>Bacteria</taxon>
        <taxon>Pseudomonadati</taxon>
        <taxon>Pseudomonadota</taxon>
        <taxon>Alphaproteobacteria</taxon>
        <taxon>Caulobacterales</taxon>
        <taxon>Caulobacteraceae</taxon>
        <taxon>Caulobacter</taxon>
    </lineage>
</organism>
<name>A0A2T9J7L3_9CAUL</name>
<accession>A0A2T9J7L3</accession>
<gene>
    <name evidence="1" type="ORF">DDF65_16515</name>
</gene>
<keyword evidence="2" id="KW-1185">Reference proteome</keyword>
<dbReference type="AlphaFoldDB" id="A0A2T9J7L3"/>
<evidence type="ECO:0000313" key="1">
    <source>
        <dbReference type="EMBL" id="PVM77526.1"/>
    </source>
</evidence>
<proteinExistence type="predicted"/>
<dbReference type="RefSeq" id="WP_116568734.1">
    <property type="nucleotide sequence ID" value="NZ_QDKP01000049.1"/>
</dbReference>
<dbReference type="EMBL" id="QDKP01000049">
    <property type="protein sequence ID" value="PVM77526.1"/>
    <property type="molecule type" value="Genomic_DNA"/>
</dbReference>
<dbReference type="Proteomes" id="UP000244913">
    <property type="component" value="Unassembled WGS sequence"/>
</dbReference>
<comment type="caution">
    <text evidence="1">The sequence shown here is derived from an EMBL/GenBank/DDBJ whole genome shotgun (WGS) entry which is preliminary data.</text>
</comment>
<reference evidence="1 2" key="1">
    <citation type="submission" date="2018-04" db="EMBL/GenBank/DDBJ databases">
        <title>The genome sequence of Caulobacter sp. 736.</title>
        <authorList>
            <person name="Gao J."/>
            <person name="Sun J."/>
        </authorList>
    </citation>
    <scope>NUCLEOTIDE SEQUENCE [LARGE SCALE GENOMIC DNA]</scope>
    <source>
        <strain evidence="1 2">736</strain>
    </source>
</reference>
<evidence type="ECO:0000313" key="2">
    <source>
        <dbReference type="Proteomes" id="UP000244913"/>
    </source>
</evidence>
<protein>
    <submittedName>
        <fullName evidence="1">Uncharacterized protein</fullName>
    </submittedName>
</protein>